<name>A0A7W0HU49_9ACTN</name>
<dbReference type="SUPFAM" id="SSF103481">
    <property type="entry name" value="Multidrug resistance efflux transporter EmrE"/>
    <property type="match status" value="2"/>
</dbReference>
<evidence type="ECO:0000313" key="4">
    <source>
        <dbReference type="EMBL" id="MBA2895823.1"/>
    </source>
</evidence>
<dbReference type="InterPro" id="IPR000620">
    <property type="entry name" value="EamA_dom"/>
</dbReference>
<feature type="transmembrane region" description="Helical" evidence="2">
    <location>
        <begin position="218"/>
        <end position="239"/>
    </location>
</feature>
<feature type="domain" description="EamA" evidence="3">
    <location>
        <begin position="5"/>
        <end position="138"/>
    </location>
</feature>
<feature type="transmembrane region" description="Helical" evidence="2">
    <location>
        <begin position="276"/>
        <end position="294"/>
    </location>
</feature>
<keyword evidence="2" id="KW-0812">Transmembrane</keyword>
<feature type="transmembrane region" description="Helical" evidence="2">
    <location>
        <begin position="124"/>
        <end position="143"/>
    </location>
</feature>
<evidence type="ECO:0000256" key="1">
    <source>
        <dbReference type="ARBA" id="ARBA00007362"/>
    </source>
</evidence>
<dbReference type="RefSeq" id="WP_181614512.1">
    <property type="nucleotide sequence ID" value="NZ_BAABAM010000011.1"/>
</dbReference>
<dbReference type="AlphaFoldDB" id="A0A7W0HU49"/>
<feature type="transmembrane region" description="Helical" evidence="2">
    <location>
        <begin position="67"/>
        <end position="88"/>
    </location>
</feature>
<evidence type="ECO:0000256" key="2">
    <source>
        <dbReference type="SAM" id="Phobius"/>
    </source>
</evidence>
<dbReference type="PANTHER" id="PTHR22911">
    <property type="entry name" value="ACYL-MALONYL CONDENSING ENZYME-RELATED"/>
    <property type="match status" value="1"/>
</dbReference>
<evidence type="ECO:0000313" key="5">
    <source>
        <dbReference type="Proteomes" id="UP000530928"/>
    </source>
</evidence>
<gene>
    <name evidence="4" type="ORF">HNR30_007209</name>
</gene>
<feature type="transmembrane region" description="Helical" evidence="2">
    <location>
        <begin position="94"/>
        <end position="112"/>
    </location>
</feature>
<proteinExistence type="inferred from homology"/>
<feature type="transmembrane region" description="Helical" evidence="2">
    <location>
        <begin position="246"/>
        <end position="270"/>
    </location>
</feature>
<protein>
    <submittedName>
        <fullName evidence="4">Drug/metabolite transporter (DMT)-like permease</fullName>
    </submittedName>
</protein>
<feature type="domain" description="EamA" evidence="3">
    <location>
        <begin position="150"/>
        <end position="291"/>
    </location>
</feature>
<feature type="transmembrane region" description="Helical" evidence="2">
    <location>
        <begin position="38"/>
        <end position="55"/>
    </location>
</feature>
<evidence type="ECO:0000259" key="3">
    <source>
        <dbReference type="Pfam" id="PF00892"/>
    </source>
</evidence>
<dbReference type="EMBL" id="JACDUR010000007">
    <property type="protein sequence ID" value="MBA2895823.1"/>
    <property type="molecule type" value="Genomic_DNA"/>
</dbReference>
<comment type="similarity">
    <text evidence="1">Belongs to the EamA transporter family.</text>
</comment>
<dbReference type="Proteomes" id="UP000530928">
    <property type="component" value="Unassembled WGS sequence"/>
</dbReference>
<feature type="transmembrane region" description="Helical" evidence="2">
    <location>
        <begin position="180"/>
        <end position="198"/>
    </location>
</feature>
<dbReference type="Pfam" id="PF00892">
    <property type="entry name" value="EamA"/>
    <property type="match status" value="2"/>
</dbReference>
<keyword evidence="5" id="KW-1185">Reference proteome</keyword>
<sequence length="316" mass="32952">MRYAGLALAFVSSWCFAFSGPMAKFLNAAGLAPLESVWLRMSGAGLLMFALLAVFKPAVLRIPRSKWGFFAAYALVAVAGVQTLYFVAITRLPVGIALLLEFTAPVMVVFWVRFVRKVRLPRIAFAGAILAFAGLGVVVEFWEGMRLDALGVVLGLAAGACCAAYFLLSDSIGDEVSPLGLVAWGMLGAAVLLVPLAQPWNIPWQAFSASATIGGTTLPVVGAYLWMIVVATAVAYVLGVNAVRRLSAAIGATVATLEVIFGAIVAWLLLGEGLGPFQIGGGLAVLAGALLAQLSTARSAVREPAREPSVTEPAAV</sequence>
<accession>A0A7W0HU49</accession>
<reference evidence="4 5" key="1">
    <citation type="submission" date="2020-07" db="EMBL/GenBank/DDBJ databases">
        <title>Genomic Encyclopedia of Type Strains, Phase IV (KMG-IV): sequencing the most valuable type-strain genomes for metagenomic binning, comparative biology and taxonomic classification.</title>
        <authorList>
            <person name="Goeker M."/>
        </authorList>
    </citation>
    <scope>NUCLEOTIDE SEQUENCE [LARGE SCALE GENOMIC DNA]</scope>
    <source>
        <strain evidence="4 5">DSM 45533</strain>
    </source>
</reference>
<keyword evidence="2" id="KW-0472">Membrane</keyword>
<organism evidence="4 5">
    <name type="scientific">Nonomuraea soli</name>
    <dbReference type="NCBI Taxonomy" id="1032476"/>
    <lineage>
        <taxon>Bacteria</taxon>
        <taxon>Bacillati</taxon>
        <taxon>Actinomycetota</taxon>
        <taxon>Actinomycetes</taxon>
        <taxon>Streptosporangiales</taxon>
        <taxon>Streptosporangiaceae</taxon>
        <taxon>Nonomuraea</taxon>
    </lineage>
</organism>
<keyword evidence="2" id="KW-1133">Transmembrane helix</keyword>
<dbReference type="GO" id="GO:0016020">
    <property type="term" value="C:membrane"/>
    <property type="evidence" value="ECO:0007669"/>
    <property type="project" value="InterPro"/>
</dbReference>
<dbReference type="PANTHER" id="PTHR22911:SF79">
    <property type="entry name" value="MOBA-LIKE NTP TRANSFERASE DOMAIN-CONTAINING PROTEIN"/>
    <property type="match status" value="1"/>
</dbReference>
<feature type="transmembrane region" description="Helical" evidence="2">
    <location>
        <begin position="149"/>
        <end position="168"/>
    </location>
</feature>
<dbReference type="InterPro" id="IPR037185">
    <property type="entry name" value="EmrE-like"/>
</dbReference>
<comment type="caution">
    <text evidence="4">The sequence shown here is derived from an EMBL/GenBank/DDBJ whole genome shotgun (WGS) entry which is preliminary data.</text>
</comment>